<proteinExistence type="predicted"/>
<name>A0A158FY36_9BURK</name>
<feature type="signal peptide" evidence="2">
    <location>
        <begin position="1"/>
        <end position="19"/>
    </location>
</feature>
<feature type="chain" id="PRO_5011117530" description="Lipoprotein" evidence="2">
    <location>
        <begin position="20"/>
        <end position="44"/>
    </location>
</feature>
<dbReference type="RefSeq" id="WP_268808237.1">
    <property type="nucleotide sequence ID" value="NZ_FCNW02000004.1"/>
</dbReference>
<evidence type="ECO:0008006" key="5">
    <source>
        <dbReference type="Google" id="ProtNLM"/>
    </source>
</evidence>
<dbReference type="EMBL" id="FCNW02000004">
    <property type="protein sequence ID" value="SAL24746.1"/>
    <property type="molecule type" value="Genomic_DNA"/>
</dbReference>
<feature type="region of interest" description="Disordered" evidence="1">
    <location>
        <begin position="23"/>
        <end position="44"/>
    </location>
</feature>
<dbReference type="PROSITE" id="PS51257">
    <property type="entry name" value="PROKAR_LIPOPROTEIN"/>
    <property type="match status" value="1"/>
</dbReference>
<evidence type="ECO:0000256" key="1">
    <source>
        <dbReference type="SAM" id="MobiDB-lite"/>
    </source>
</evidence>
<keyword evidence="4" id="KW-1185">Reference proteome</keyword>
<evidence type="ECO:0000256" key="2">
    <source>
        <dbReference type="SAM" id="SignalP"/>
    </source>
</evidence>
<accession>A0A158FY36</accession>
<keyword evidence="2" id="KW-0732">Signal</keyword>
<evidence type="ECO:0000313" key="3">
    <source>
        <dbReference type="EMBL" id="SAL24746.1"/>
    </source>
</evidence>
<gene>
    <name evidence="3" type="ORF">AWB65_01388</name>
</gene>
<evidence type="ECO:0000313" key="4">
    <source>
        <dbReference type="Proteomes" id="UP000054977"/>
    </source>
</evidence>
<sequence>MKLVRIVSILLAALAVTLAGCQTDGTGASTGQSGSMYKGGGGGY</sequence>
<organism evidence="3 4">
    <name type="scientific">Caballeronia humi</name>
    <dbReference type="NCBI Taxonomy" id="326474"/>
    <lineage>
        <taxon>Bacteria</taxon>
        <taxon>Pseudomonadati</taxon>
        <taxon>Pseudomonadota</taxon>
        <taxon>Betaproteobacteria</taxon>
        <taxon>Burkholderiales</taxon>
        <taxon>Burkholderiaceae</taxon>
        <taxon>Caballeronia</taxon>
    </lineage>
</organism>
<dbReference type="AlphaFoldDB" id="A0A158FY36"/>
<dbReference type="Proteomes" id="UP000054977">
    <property type="component" value="Unassembled WGS sequence"/>
</dbReference>
<comment type="caution">
    <text evidence="3">The sequence shown here is derived from an EMBL/GenBank/DDBJ whole genome shotgun (WGS) entry which is preliminary data.</text>
</comment>
<protein>
    <recommendedName>
        <fullName evidence="5">Lipoprotein</fullName>
    </recommendedName>
</protein>
<reference evidence="3" key="1">
    <citation type="submission" date="2016-01" db="EMBL/GenBank/DDBJ databases">
        <authorList>
            <person name="Peeters C."/>
        </authorList>
    </citation>
    <scope>NUCLEOTIDE SEQUENCE [LARGE SCALE GENOMIC DNA]</scope>
    <source>
        <strain evidence="3">LMG 22934</strain>
    </source>
</reference>